<proteinExistence type="predicted"/>
<dbReference type="Proteomes" id="UP000030651">
    <property type="component" value="Unassembled WGS sequence"/>
</dbReference>
<dbReference type="InParanoid" id="W3WWS2"/>
<dbReference type="InterPro" id="IPR028116">
    <property type="entry name" value="Cis-CaaD-like"/>
</dbReference>
<gene>
    <name evidence="2" type="ORF">PFICI_10357</name>
</gene>
<reference evidence="3" key="1">
    <citation type="journal article" date="2015" name="BMC Genomics">
        <title>Genomic and transcriptomic analysis of the endophytic fungus Pestalotiopsis fici reveals its lifestyle and high potential for synthesis of natural products.</title>
        <authorList>
            <person name="Wang X."/>
            <person name="Zhang X."/>
            <person name="Liu L."/>
            <person name="Xiang M."/>
            <person name="Wang W."/>
            <person name="Sun X."/>
            <person name="Che Y."/>
            <person name="Guo L."/>
            <person name="Liu G."/>
            <person name="Guo L."/>
            <person name="Wang C."/>
            <person name="Yin W.B."/>
            <person name="Stadler M."/>
            <person name="Zhang X."/>
            <person name="Liu X."/>
        </authorList>
    </citation>
    <scope>NUCLEOTIDE SEQUENCE [LARGE SCALE GENOMIC DNA]</scope>
    <source>
        <strain evidence="3">W106-1 / CGMCC3.15140</strain>
    </source>
</reference>
<evidence type="ECO:0000259" key="1">
    <source>
        <dbReference type="Pfam" id="PF14832"/>
    </source>
</evidence>
<evidence type="ECO:0000313" key="2">
    <source>
        <dbReference type="EMBL" id="ETS78295.1"/>
    </source>
</evidence>
<dbReference type="Gene3D" id="3.30.429.10">
    <property type="entry name" value="Macrophage Migration Inhibitory Factor"/>
    <property type="match status" value="1"/>
</dbReference>
<dbReference type="RefSeq" id="XP_007837129.1">
    <property type="nucleotide sequence ID" value="XM_007838938.1"/>
</dbReference>
<name>W3WWS2_PESFW</name>
<accession>W3WWS2</accession>
<dbReference type="EMBL" id="KI912115">
    <property type="protein sequence ID" value="ETS78295.1"/>
    <property type="molecule type" value="Genomic_DNA"/>
</dbReference>
<evidence type="ECO:0000313" key="3">
    <source>
        <dbReference type="Proteomes" id="UP000030651"/>
    </source>
</evidence>
<dbReference type="OMA" id="FEYHVDE"/>
<dbReference type="Pfam" id="PF14832">
    <property type="entry name" value="Tautomerase_3"/>
    <property type="match status" value="1"/>
</dbReference>
<keyword evidence="3" id="KW-1185">Reference proteome</keyword>
<sequence>MPIWHVLHPDTVFTDPRDKAELVKAIVGLYTSGGLPPFYVNVFFHKFAPGDAWSDTRYQGSIEALDKTNAVAGVSQRERPFVHFEIDQIAVNITNDEWANKWCEKVNEALKPHIADKGYDWEYHIDETPRSLWRTNGLSPPPWKSVAERKWFEANQPLPYDKSGAILAENKL</sequence>
<dbReference type="KEGG" id="pfy:PFICI_10357"/>
<protein>
    <recommendedName>
        <fullName evidence="1">Tautomerase cis-CaaD-like domain-containing protein</fullName>
    </recommendedName>
</protein>
<dbReference type="HOGENOM" id="CLU_113367_0_0_1"/>
<dbReference type="AlphaFoldDB" id="W3WWS2"/>
<dbReference type="eggNOG" id="ENOG502SN9D">
    <property type="taxonomic scope" value="Eukaryota"/>
</dbReference>
<dbReference type="OrthoDB" id="2129288at2759"/>
<feature type="domain" description="Tautomerase cis-CaaD-like" evidence="1">
    <location>
        <begin position="1"/>
        <end position="156"/>
    </location>
</feature>
<dbReference type="GeneID" id="19275370"/>
<organism evidence="2 3">
    <name type="scientific">Pestalotiopsis fici (strain W106-1 / CGMCC3.15140)</name>
    <dbReference type="NCBI Taxonomy" id="1229662"/>
    <lineage>
        <taxon>Eukaryota</taxon>
        <taxon>Fungi</taxon>
        <taxon>Dikarya</taxon>
        <taxon>Ascomycota</taxon>
        <taxon>Pezizomycotina</taxon>
        <taxon>Sordariomycetes</taxon>
        <taxon>Xylariomycetidae</taxon>
        <taxon>Amphisphaeriales</taxon>
        <taxon>Sporocadaceae</taxon>
        <taxon>Pestalotiopsis</taxon>
    </lineage>
</organism>
<dbReference type="InterPro" id="IPR014347">
    <property type="entry name" value="Tautomerase/MIF_sf"/>
</dbReference>